<protein>
    <submittedName>
        <fullName evidence="2">Uncharacterized protein</fullName>
    </submittedName>
</protein>
<evidence type="ECO:0000313" key="3">
    <source>
        <dbReference type="Proteomes" id="UP000215914"/>
    </source>
</evidence>
<name>A0A9K3GZL5_HELAN</name>
<dbReference type="Proteomes" id="UP000215914">
    <property type="component" value="Unassembled WGS sequence"/>
</dbReference>
<keyword evidence="1" id="KW-0472">Membrane</keyword>
<reference evidence="2" key="2">
    <citation type="submission" date="2020-06" db="EMBL/GenBank/DDBJ databases">
        <title>Helianthus annuus Genome sequencing and assembly Release 2.</title>
        <authorList>
            <person name="Gouzy J."/>
            <person name="Langlade N."/>
            <person name="Munos S."/>
        </authorList>
    </citation>
    <scope>NUCLEOTIDE SEQUENCE</scope>
    <source>
        <tissue evidence="2">Leaves</tissue>
    </source>
</reference>
<dbReference type="Gramene" id="mRNA:HanXRQr2_Chr16g0760201">
    <property type="protein sequence ID" value="CDS:HanXRQr2_Chr16g0760201.1"/>
    <property type="gene ID" value="HanXRQr2_Chr16g0760201"/>
</dbReference>
<feature type="transmembrane region" description="Helical" evidence="1">
    <location>
        <begin position="57"/>
        <end position="80"/>
    </location>
</feature>
<dbReference type="EMBL" id="MNCJ02000331">
    <property type="protein sequence ID" value="KAF5761023.1"/>
    <property type="molecule type" value="Genomic_DNA"/>
</dbReference>
<gene>
    <name evidence="2" type="ORF">HanXRQr2_Chr16g0760201</name>
</gene>
<reference evidence="2" key="1">
    <citation type="journal article" date="2017" name="Nature">
        <title>The sunflower genome provides insights into oil metabolism, flowering and Asterid evolution.</title>
        <authorList>
            <person name="Badouin H."/>
            <person name="Gouzy J."/>
            <person name="Grassa C.J."/>
            <person name="Murat F."/>
            <person name="Staton S.E."/>
            <person name="Cottret L."/>
            <person name="Lelandais-Briere C."/>
            <person name="Owens G.L."/>
            <person name="Carrere S."/>
            <person name="Mayjonade B."/>
            <person name="Legrand L."/>
            <person name="Gill N."/>
            <person name="Kane N.C."/>
            <person name="Bowers J.E."/>
            <person name="Hubner S."/>
            <person name="Bellec A."/>
            <person name="Berard A."/>
            <person name="Berges H."/>
            <person name="Blanchet N."/>
            <person name="Boniface M.C."/>
            <person name="Brunel D."/>
            <person name="Catrice O."/>
            <person name="Chaidir N."/>
            <person name="Claudel C."/>
            <person name="Donnadieu C."/>
            <person name="Faraut T."/>
            <person name="Fievet G."/>
            <person name="Helmstetter N."/>
            <person name="King M."/>
            <person name="Knapp S.J."/>
            <person name="Lai Z."/>
            <person name="Le Paslier M.C."/>
            <person name="Lippi Y."/>
            <person name="Lorenzon L."/>
            <person name="Mandel J.R."/>
            <person name="Marage G."/>
            <person name="Marchand G."/>
            <person name="Marquand E."/>
            <person name="Bret-Mestries E."/>
            <person name="Morien E."/>
            <person name="Nambeesan S."/>
            <person name="Nguyen T."/>
            <person name="Pegot-Espagnet P."/>
            <person name="Pouilly N."/>
            <person name="Raftis F."/>
            <person name="Sallet E."/>
            <person name="Schiex T."/>
            <person name="Thomas J."/>
            <person name="Vandecasteele C."/>
            <person name="Vares D."/>
            <person name="Vear F."/>
            <person name="Vautrin S."/>
            <person name="Crespi M."/>
            <person name="Mangin B."/>
            <person name="Burke J.M."/>
            <person name="Salse J."/>
            <person name="Munos S."/>
            <person name="Vincourt P."/>
            <person name="Rieseberg L.H."/>
            <person name="Langlade N.B."/>
        </authorList>
    </citation>
    <scope>NUCLEOTIDE SEQUENCE</scope>
    <source>
        <tissue evidence="2">Leaves</tissue>
    </source>
</reference>
<keyword evidence="1" id="KW-0812">Transmembrane</keyword>
<accession>A0A9K3GZL5</accession>
<comment type="caution">
    <text evidence="2">The sequence shown here is derived from an EMBL/GenBank/DDBJ whole genome shotgun (WGS) entry which is preliminary data.</text>
</comment>
<dbReference type="AlphaFoldDB" id="A0A9K3GZL5"/>
<keyword evidence="3" id="KW-1185">Reference proteome</keyword>
<keyword evidence="1" id="KW-1133">Transmembrane helix</keyword>
<evidence type="ECO:0000256" key="1">
    <source>
        <dbReference type="SAM" id="Phobius"/>
    </source>
</evidence>
<sequence length="91" mass="10049">MFLNNTVINNLIWIPRRAEEAGMYERRLGFCHILGGMGSEQDLHPDWGQTDSNSGSAMLTLLATCDVIGSTGIILLCFLAECFRRRSAGLT</sequence>
<organism evidence="2 3">
    <name type="scientific">Helianthus annuus</name>
    <name type="common">Common sunflower</name>
    <dbReference type="NCBI Taxonomy" id="4232"/>
    <lineage>
        <taxon>Eukaryota</taxon>
        <taxon>Viridiplantae</taxon>
        <taxon>Streptophyta</taxon>
        <taxon>Embryophyta</taxon>
        <taxon>Tracheophyta</taxon>
        <taxon>Spermatophyta</taxon>
        <taxon>Magnoliopsida</taxon>
        <taxon>eudicotyledons</taxon>
        <taxon>Gunneridae</taxon>
        <taxon>Pentapetalae</taxon>
        <taxon>asterids</taxon>
        <taxon>campanulids</taxon>
        <taxon>Asterales</taxon>
        <taxon>Asteraceae</taxon>
        <taxon>Asteroideae</taxon>
        <taxon>Heliantheae alliance</taxon>
        <taxon>Heliantheae</taxon>
        <taxon>Helianthus</taxon>
    </lineage>
</organism>
<proteinExistence type="predicted"/>
<evidence type="ECO:0000313" key="2">
    <source>
        <dbReference type="EMBL" id="KAF5761023.1"/>
    </source>
</evidence>